<dbReference type="SUPFAM" id="SSF51735">
    <property type="entry name" value="NAD(P)-binding Rossmann-fold domains"/>
    <property type="match status" value="2"/>
</dbReference>
<feature type="non-terminal residue" evidence="4">
    <location>
        <position position="1"/>
    </location>
</feature>
<evidence type="ECO:0000313" key="4">
    <source>
        <dbReference type="EMBL" id="KYN10424.1"/>
    </source>
</evidence>
<dbReference type="PANTHER" id="PTHR43115:SF4">
    <property type="entry name" value="DEHYDROGENASE_REDUCTASE SDR FAMILY MEMBER 11"/>
    <property type="match status" value="1"/>
</dbReference>
<dbReference type="InterPro" id="IPR002347">
    <property type="entry name" value="SDR_fam"/>
</dbReference>
<dbReference type="PRINTS" id="PR00081">
    <property type="entry name" value="GDHRDH"/>
</dbReference>
<evidence type="ECO:0000256" key="1">
    <source>
        <dbReference type="ARBA" id="ARBA00006484"/>
    </source>
</evidence>
<reference evidence="4 5" key="1">
    <citation type="submission" date="2015-09" db="EMBL/GenBank/DDBJ databases">
        <title>Trachymyrmex cornetzi WGS genome.</title>
        <authorList>
            <person name="Nygaard S."/>
            <person name="Hu H."/>
            <person name="Boomsma J."/>
            <person name="Zhang G."/>
        </authorList>
    </citation>
    <scope>NUCLEOTIDE SEQUENCE [LARGE SCALE GENOMIC DNA]</scope>
    <source>
        <strain evidence="4">Tcor2-1</strain>
        <tissue evidence="4">Whole body</tissue>
    </source>
</reference>
<evidence type="ECO:0000256" key="2">
    <source>
        <dbReference type="ARBA" id="ARBA00023002"/>
    </source>
</evidence>
<evidence type="ECO:0000313" key="5">
    <source>
        <dbReference type="Proteomes" id="UP000078492"/>
    </source>
</evidence>
<dbReference type="PANTHER" id="PTHR43115">
    <property type="entry name" value="DEHYDROGENASE/REDUCTASE SDR FAMILY MEMBER 11"/>
    <property type="match status" value="1"/>
</dbReference>
<keyword evidence="2" id="KW-0560">Oxidoreductase</keyword>
<name>A0A151ITK5_9HYME</name>
<dbReference type="GO" id="GO:0016491">
    <property type="term" value="F:oxidoreductase activity"/>
    <property type="evidence" value="ECO:0007669"/>
    <property type="project" value="UniProtKB-KW"/>
</dbReference>
<organism evidence="4 5">
    <name type="scientific">Trachymyrmex cornetzi</name>
    <dbReference type="NCBI Taxonomy" id="471704"/>
    <lineage>
        <taxon>Eukaryota</taxon>
        <taxon>Metazoa</taxon>
        <taxon>Ecdysozoa</taxon>
        <taxon>Arthropoda</taxon>
        <taxon>Hexapoda</taxon>
        <taxon>Insecta</taxon>
        <taxon>Pterygota</taxon>
        <taxon>Neoptera</taxon>
        <taxon>Endopterygota</taxon>
        <taxon>Hymenoptera</taxon>
        <taxon>Apocrita</taxon>
        <taxon>Aculeata</taxon>
        <taxon>Formicoidea</taxon>
        <taxon>Formicidae</taxon>
        <taxon>Myrmicinae</taxon>
        <taxon>Trachymyrmex</taxon>
    </lineage>
</organism>
<comment type="similarity">
    <text evidence="1 3">Belongs to the short-chain dehydrogenases/reductases (SDR) family.</text>
</comment>
<dbReference type="Pfam" id="PF00106">
    <property type="entry name" value="adh_short"/>
    <property type="match status" value="2"/>
</dbReference>
<protein>
    <submittedName>
        <fullName evidence="4">Dehydrogenase/reductase SDR family member 11</fullName>
    </submittedName>
</protein>
<dbReference type="EMBL" id="KQ981001">
    <property type="protein sequence ID" value="KYN10424.1"/>
    <property type="molecule type" value="Genomic_DNA"/>
</dbReference>
<dbReference type="InterPro" id="IPR020904">
    <property type="entry name" value="Sc_DH/Rdtase_CS"/>
</dbReference>
<evidence type="ECO:0000256" key="3">
    <source>
        <dbReference type="RuleBase" id="RU000363"/>
    </source>
</evidence>
<dbReference type="FunFam" id="3.40.50.720:FF:000084">
    <property type="entry name" value="Short-chain dehydrogenase reductase"/>
    <property type="match status" value="1"/>
</dbReference>
<keyword evidence="5" id="KW-1185">Reference proteome</keyword>
<dbReference type="PROSITE" id="PS00061">
    <property type="entry name" value="ADH_SHORT"/>
    <property type="match status" value="1"/>
</dbReference>
<accession>A0A151ITK5</accession>
<dbReference type="InterPro" id="IPR036291">
    <property type="entry name" value="NAD(P)-bd_dom_sf"/>
</dbReference>
<proteinExistence type="inferred from homology"/>
<dbReference type="Gene3D" id="3.40.50.720">
    <property type="entry name" value="NAD(P)-binding Rossmann-like Domain"/>
    <property type="match status" value="2"/>
</dbReference>
<gene>
    <name evidence="4" type="ORF">ALC57_17441</name>
</gene>
<dbReference type="Proteomes" id="UP000078492">
    <property type="component" value="Unassembled WGS sequence"/>
</dbReference>
<dbReference type="STRING" id="471704.A0A151ITK5"/>
<sequence length="372" mass="40862">RMERWNGKVAIVTGASAGIGAAIAQNLVKQGMIVAGFARRVEKIKEIADCLKDSSDKLHAVECDVTKEESVAVAFAWVKDNLGPISVLVNSAGITKESSLIDGTLEDWRSVFDVNVLGLCLCTREAVRMMREMADEDAIVIHVNSLTAERVPFVPGFSVYPASKRAITGLAMTLRHELAGTRIRVTVRHFINETTNLFNYIISVICRHIMNTLTNKIAFVTGACSGIDKAVTKKLVSEGLKTIDINLLDLSIKKILEIDNGWIINVNDVCGLKLLPLASDRPLFPAYAASKSALIALSECLRLELAQNEPNIKVTNLCPGLVETELNQQWLKENSRLALKPKDVADAILYSLQTPENVLIKDFIITPIREIN</sequence>
<dbReference type="AlphaFoldDB" id="A0A151ITK5"/>
<dbReference type="PRINTS" id="PR00080">
    <property type="entry name" value="SDRFAMILY"/>
</dbReference>